<evidence type="ECO:0000256" key="10">
    <source>
        <dbReference type="ARBA" id="ARBA00044770"/>
    </source>
</evidence>
<dbReference type="EC" id="2.4.99.28" evidence="10"/>
<evidence type="ECO:0000256" key="7">
    <source>
        <dbReference type="ARBA" id="ARBA00022679"/>
    </source>
</evidence>
<reference evidence="16 17" key="2">
    <citation type="journal article" date="2010" name="J. Bacteriol.">
        <title>Genome sequence of the polysaccharide-degrading, thermophilic anaerobe Spirochaeta thermophila DSM 6192.</title>
        <authorList>
            <person name="Angelov A."/>
            <person name="Liebl S."/>
            <person name="Ballschmiter M."/>
            <person name="Bomeke M."/>
            <person name="Lehmann R."/>
            <person name="Liesegang H."/>
            <person name="Daniel R."/>
            <person name="Liebl W."/>
        </authorList>
    </citation>
    <scope>NUCLEOTIDE SEQUENCE [LARGE SCALE GENOMIC DNA]</scope>
    <source>
        <strain evidence="17">ATCC 49972 / DSM 6192 / RI 19.B1</strain>
    </source>
</reference>
<dbReference type="eggNOG" id="COG4953">
    <property type="taxonomic scope" value="Bacteria"/>
</dbReference>
<dbReference type="InterPro" id="IPR009647">
    <property type="entry name" value="PBP_C"/>
</dbReference>
<dbReference type="SUPFAM" id="SSF56601">
    <property type="entry name" value="beta-lactamase/transpeptidase-like"/>
    <property type="match status" value="1"/>
</dbReference>
<dbReference type="EMBL" id="CP001698">
    <property type="protein sequence ID" value="ADN01062.1"/>
    <property type="molecule type" value="Genomic_DNA"/>
</dbReference>
<evidence type="ECO:0000256" key="8">
    <source>
        <dbReference type="ARBA" id="ARBA00022801"/>
    </source>
</evidence>
<dbReference type="HOGENOM" id="CLU_006354_7_2_12"/>
<keyword evidence="6" id="KW-0328">Glycosyltransferase</keyword>
<dbReference type="Proteomes" id="UP000001296">
    <property type="component" value="Chromosome"/>
</dbReference>
<dbReference type="Pfam" id="PF06832">
    <property type="entry name" value="BiPBP_C"/>
    <property type="match status" value="1"/>
</dbReference>
<feature type="transmembrane region" description="Helical" evidence="12">
    <location>
        <begin position="47"/>
        <end position="65"/>
    </location>
</feature>
<gene>
    <name evidence="16" type="ordered locus">STHERM_c00860</name>
</gene>
<dbReference type="Pfam" id="PF00905">
    <property type="entry name" value="Transpeptidase"/>
    <property type="match status" value="1"/>
</dbReference>
<evidence type="ECO:0000256" key="4">
    <source>
        <dbReference type="ARBA" id="ARBA00022645"/>
    </source>
</evidence>
<feature type="domain" description="Penicillin-binding C-terminal" evidence="15">
    <location>
        <begin position="722"/>
        <end position="804"/>
    </location>
</feature>
<sequence>MRRRSRPRRPRGSWMWSRPLDRVRRWGEALRAELPAADERTLRRSTGLILGAAVLLVFLLVLIPLPEPLFSDPYCTVLKDREGRLLHVRIADDHQWRFPPPDHLPETYVRAVLAYEDRRFFLHGGVDPFALLRAAWLNLRAGRVVSGGSTITMQLARLVRKPDSRTLLDKVIEVWYALRLEWRYTKEEILLLYAAHAPFGGNIVGIEAACWRYFGHELGDLSWAEAAFLAVLPRDPADAFTPQGREEVRGRRNRLLLRLSEAGHIPPPLLRASLAEPLPSGLHPFPAEAPHLLLRALSDGHAGESLLTTVDRSIQRKAARVVALHHHRLAPRGIHNAAVLVVDLSSGEVRAYVGNTPEPDPEYGPEVDCVSAPRSPGSTLKPFLYGMMMSEGLLLPHQLISDVPVSYGGFSPRNFHRTYYGVVPADQALIESLNVPFTILLARYGYRVFYGMLERLGLRLPHPPEHYGLSLILGGVDLSLWDLAELYGGLGRIALGKGDRSFLRHRYLLGEEETLRARSPTQILDPAAVWYVIEAMAHLVRPENEAGWEHFVEGRQVAWKTGTSWGQRDAWAVGITPAYLVAVWVGNADGRGNPQLLGARVAGPLLFDVLRELPLPDTWFERPVDRMVPVAVCATSGMRAGPHCPEVRVEMLPSASRRAPLCTYHKLLHLDAEGEHQVDSSTYPVDRMRHEVWFVLPPLEAWYYKRSGHVYRDPPPPRSSFRPELSLAYPSDGAVVYIPVDLDGRREAVVCEAVHSREGAVLYWHLDGELVAVTRAPHQIAITPPAGWHTLYVMDGEGLGVSARFRVEESGVRPGTEVNTGFSSR</sequence>
<dbReference type="Gene3D" id="1.10.3810.10">
    <property type="entry name" value="Biosynthetic peptidoglycan transglycosylase-like"/>
    <property type="match status" value="1"/>
</dbReference>
<dbReference type="PANTHER" id="PTHR32282:SF15">
    <property type="entry name" value="PENICILLIN-BINDING PROTEIN 1C"/>
    <property type="match status" value="1"/>
</dbReference>
<evidence type="ECO:0000256" key="6">
    <source>
        <dbReference type="ARBA" id="ARBA00022676"/>
    </source>
</evidence>
<keyword evidence="9" id="KW-0511">Multifunctional enzyme</keyword>
<dbReference type="KEGG" id="sta:STHERM_c00860"/>
<keyword evidence="12" id="KW-0812">Transmembrane</keyword>
<evidence type="ECO:0000256" key="11">
    <source>
        <dbReference type="ARBA" id="ARBA00049902"/>
    </source>
</evidence>
<dbReference type="Gene3D" id="3.40.710.10">
    <property type="entry name" value="DD-peptidase/beta-lactamase superfamily"/>
    <property type="match status" value="1"/>
</dbReference>
<dbReference type="InterPro" id="IPR012338">
    <property type="entry name" value="Beta-lactam/transpept-like"/>
</dbReference>
<evidence type="ECO:0000256" key="1">
    <source>
        <dbReference type="ARBA" id="ARBA00004752"/>
    </source>
</evidence>
<evidence type="ECO:0000256" key="9">
    <source>
        <dbReference type="ARBA" id="ARBA00023268"/>
    </source>
</evidence>
<feature type="domain" description="Glycosyl transferase family 51" evidence="14">
    <location>
        <begin position="95"/>
        <end position="258"/>
    </location>
</feature>
<dbReference type="AlphaFoldDB" id="E0RU06"/>
<dbReference type="InterPro" id="IPR050396">
    <property type="entry name" value="Glycosyltr_51/Transpeptidase"/>
</dbReference>
<dbReference type="GO" id="GO:0008658">
    <property type="term" value="F:penicillin binding"/>
    <property type="evidence" value="ECO:0007669"/>
    <property type="project" value="InterPro"/>
</dbReference>
<dbReference type="InterPro" id="IPR011815">
    <property type="entry name" value="PBP_1c"/>
</dbReference>
<evidence type="ECO:0000259" key="15">
    <source>
        <dbReference type="Pfam" id="PF06832"/>
    </source>
</evidence>
<reference key="1">
    <citation type="submission" date="2009-08" db="EMBL/GenBank/DDBJ databases">
        <title>The genome sequence of Spirochaeta thermophila DSM6192.</title>
        <authorList>
            <person name="Angelov A."/>
            <person name="Mientus M."/>
            <person name="Wittenberg S."/>
            <person name="Lehmann R."/>
            <person name="Liesegang H."/>
            <person name="Daniel R."/>
            <person name="Liebl W."/>
        </authorList>
    </citation>
    <scope>NUCLEOTIDE SEQUENCE</scope>
    <source>
        <strain>DSM 6192</strain>
    </source>
</reference>
<keyword evidence="12" id="KW-1133">Transmembrane helix</keyword>
<feature type="domain" description="Penicillin-binding protein transpeptidase" evidence="13">
    <location>
        <begin position="338"/>
        <end position="458"/>
    </location>
</feature>
<evidence type="ECO:0000313" key="17">
    <source>
        <dbReference type="Proteomes" id="UP000001296"/>
    </source>
</evidence>
<protein>
    <recommendedName>
        <fullName evidence="10">peptidoglycan glycosyltransferase</fullName>
        <ecNumber evidence="10">2.4.99.28</ecNumber>
    </recommendedName>
</protein>
<keyword evidence="4" id="KW-0121">Carboxypeptidase</keyword>
<evidence type="ECO:0000256" key="3">
    <source>
        <dbReference type="ARBA" id="ARBA00007739"/>
    </source>
</evidence>
<dbReference type="NCBIfam" id="TIGR02073">
    <property type="entry name" value="PBP_1c"/>
    <property type="match status" value="1"/>
</dbReference>
<keyword evidence="7" id="KW-0808">Transferase</keyword>
<comment type="similarity">
    <text evidence="2">In the C-terminal section; belongs to the transpeptidase family.</text>
</comment>
<dbReference type="Pfam" id="PF00912">
    <property type="entry name" value="Transgly"/>
    <property type="match status" value="1"/>
</dbReference>
<dbReference type="PANTHER" id="PTHR32282">
    <property type="entry name" value="BINDING PROTEIN TRANSPEPTIDASE, PUTATIVE-RELATED"/>
    <property type="match status" value="1"/>
</dbReference>
<dbReference type="PaxDb" id="665571-STHERM_c00860"/>
<dbReference type="GO" id="GO:0004180">
    <property type="term" value="F:carboxypeptidase activity"/>
    <property type="evidence" value="ECO:0007669"/>
    <property type="project" value="UniProtKB-KW"/>
</dbReference>
<dbReference type="InterPro" id="IPR001460">
    <property type="entry name" value="PCN-bd_Tpept"/>
</dbReference>
<keyword evidence="8" id="KW-0378">Hydrolase</keyword>
<dbReference type="InterPro" id="IPR036950">
    <property type="entry name" value="PBP_transglycosylase"/>
</dbReference>
<evidence type="ECO:0000259" key="13">
    <source>
        <dbReference type="Pfam" id="PF00905"/>
    </source>
</evidence>
<dbReference type="GO" id="GO:0006508">
    <property type="term" value="P:proteolysis"/>
    <property type="evidence" value="ECO:0007669"/>
    <property type="project" value="UniProtKB-KW"/>
</dbReference>
<dbReference type="InterPro" id="IPR001264">
    <property type="entry name" value="Glyco_trans_51"/>
</dbReference>
<evidence type="ECO:0000256" key="12">
    <source>
        <dbReference type="SAM" id="Phobius"/>
    </source>
</evidence>
<dbReference type="SUPFAM" id="SSF53955">
    <property type="entry name" value="Lysozyme-like"/>
    <property type="match status" value="1"/>
</dbReference>
<comment type="pathway">
    <text evidence="1">Cell wall biogenesis; peptidoglycan biosynthesis.</text>
</comment>
<evidence type="ECO:0000256" key="2">
    <source>
        <dbReference type="ARBA" id="ARBA00007090"/>
    </source>
</evidence>
<dbReference type="CAZy" id="GT51">
    <property type="family name" value="Glycosyltransferase Family 51"/>
</dbReference>
<dbReference type="InterPro" id="IPR023346">
    <property type="entry name" value="Lysozyme-like_dom_sf"/>
</dbReference>
<dbReference type="GO" id="GO:0009252">
    <property type="term" value="P:peptidoglycan biosynthetic process"/>
    <property type="evidence" value="ECO:0007669"/>
    <property type="project" value="InterPro"/>
</dbReference>
<organism evidence="16 17">
    <name type="scientific">Winmispira thermophila (strain ATCC 49972 / DSM 6192 / RI 19.B1)</name>
    <name type="common">Spirochaeta thermophila</name>
    <dbReference type="NCBI Taxonomy" id="665571"/>
    <lineage>
        <taxon>Bacteria</taxon>
        <taxon>Pseudomonadati</taxon>
        <taxon>Spirochaetota</taxon>
        <taxon>Spirochaetia</taxon>
        <taxon>Winmispirales</taxon>
        <taxon>Winmispiraceae</taxon>
        <taxon>Winmispira</taxon>
    </lineage>
</organism>
<dbReference type="GO" id="GO:0008955">
    <property type="term" value="F:peptidoglycan glycosyltransferase activity"/>
    <property type="evidence" value="ECO:0007669"/>
    <property type="project" value="UniProtKB-EC"/>
</dbReference>
<keyword evidence="5" id="KW-0645">Protease</keyword>
<evidence type="ECO:0000259" key="14">
    <source>
        <dbReference type="Pfam" id="PF00912"/>
    </source>
</evidence>
<name>E0RU06_WINT6</name>
<keyword evidence="12" id="KW-0472">Membrane</keyword>
<comment type="catalytic activity">
    <reaction evidence="11">
        <text>[GlcNAc-(1-&gt;4)-Mur2Ac(oyl-L-Ala-gamma-D-Glu-L-Lys-D-Ala-D-Ala)](n)-di-trans,octa-cis-undecaprenyl diphosphate + beta-D-GlcNAc-(1-&gt;4)-Mur2Ac(oyl-L-Ala-gamma-D-Glu-L-Lys-D-Ala-D-Ala)-di-trans,octa-cis-undecaprenyl diphosphate = [GlcNAc-(1-&gt;4)-Mur2Ac(oyl-L-Ala-gamma-D-Glu-L-Lys-D-Ala-D-Ala)](n+1)-di-trans,octa-cis-undecaprenyl diphosphate + di-trans,octa-cis-undecaprenyl diphosphate + H(+)</text>
        <dbReference type="Rhea" id="RHEA:23708"/>
        <dbReference type="Rhea" id="RHEA-COMP:9602"/>
        <dbReference type="Rhea" id="RHEA-COMP:9603"/>
        <dbReference type="ChEBI" id="CHEBI:15378"/>
        <dbReference type="ChEBI" id="CHEBI:58405"/>
        <dbReference type="ChEBI" id="CHEBI:60033"/>
        <dbReference type="ChEBI" id="CHEBI:78435"/>
        <dbReference type="EC" id="2.4.99.28"/>
    </reaction>
</comment>
<evidence type="ECO:0000313" key="16">
    <source>
        <dbReference type="EMBL" id="ADN01062.1"/>
    </source>
</evidence>
<dbReference type="GO" id="GO:0030288">
    <property type="term" value="C:outer membrane-bounded periplasmic space"/>
    <property type="evidence" value="ECO:0007669"/>
    <property type="project" value="TreeGrafter"/>
</dbReference>
<accession>E0RU06</accession>
<proteinExistence type="inferred from homology"/>
<comment type="similarity">
    <text evidence="3">In the N-terminal section; belongs to the glycosyltransferase 51 family.</text>
</comment>
<evidence type="ECO:0000256" key="5">
    <source>
        <dbReference type="ARBA" id="ARBA00022670"/>
    </source>
</evidence>